<dbReference type="Pfam" id="PF08447">
    <property type="entry name" value="PAS_3"/>
    <property type="match status" value="1"/>
</dbReference>
<gene>
    <name evidence="9" type="ORF">ACFSQP_08720</name>
</gene>
<protein>
    <recommendedName>
        <fullName evidence="2">histidine kinase</fullName>
        <ecNumber evidence="2">2.7.13.3</ecNumber>
    </recommendedName>
</protein>
<reference evidence="10" key="1">
    <citation type="journal article" date="2019" name="Int. J. Syst. Evol. Microbiol.">
        <title>The Global Catalogue of Microorganisms (GCM) 10K type strain sequencing project: providing services to taxonomists for standard genome sequencing and annotation.</title>
        <authorList>
            <consortium name="The Broad Institute Genomics Platform"/>
            <consortium name="The Broad Institute Genome Sequencing Center for Infectious Disease"/>
            <person name="Wu L."/>
            <person name="Ma J."/>
        </authorList>
    </citation>
    <scope>NUCLEOTIDE SEQUENCE [LARGE SCALE GENOMIC DNA]</scope>
    <source>
        <strain evidence="10">KCTC 42587</strain>
    </source>
</reference>
<keyword evidence="10" id="KW-1185">Reference proteome</keyword>
<dbReference type="SUPFAM" id="SSF55874">
    <property type="entry name" value="ATPase domain of HSP90 chaperone/DNA topoisomerase II/histidine kinase"/>
    <property type="match status" value="1"/>
</dbReference>
<dbReference type="Gene3D" id="3.30.450.20">
    <property type="entry name" value="PAS domain"/>
    <property type="match status" value="2"/>
</dbReference>
<dbReference type="InterPro" id="IPR000014">
    <property type="entry name" value="PAS"/>
</dbReference>
<organism evidence="9 10">
    <name type="scientific">Bizionia sediminis</name>
    <dbReference type="NCBI Taxonomy" id="1737064"/>
    <lineage>
        <taxon>Bacteria</taxon>
        <taxon>Pseudomonadati</taxon>
        <taxon>Bacteroidota</taxon>
        <taxon>Flavobacteriia</taxon>
        <taxon>Flavobacteriales</taxon>
        <taxon>Flavobacteriaceae</taxon>
        <taxon>Bizionia</taxon>
    </lineage>
</organism>
<dbReference type="InterPro" id="IPR036097">
    <property type="entry name" value="HisK_dim/P_sf"/>
</dbReference>
<dbReference type="InterPro" id="IPR013655">
    <property type="entry name" value="PAS_fold_3"/>
</dbReference>
<dbReference type="InterPro" id="IPR001610">
    <property type="entry name" value="PAC"/>
</dbReference>
<dbReference type="PROSITE" id="PS50112">
    <property type="entry name" value="PAS"/>
    <property type="match status" value="1"/>
</dbReference>
<sequence>MPSNDLNSYLDDPILKSLDFIETHAIIGRWEYYPDKDLLTWSKNTKRIHEVPDTYTPDVTNGINFYKEGYSRQLVQTLFSLCLEKFESFDEELQIVTSKGTEKWVRVIGTPQVENGICTKVTGLFQDIDEKTKNTKLLALREKELRYNFEQAIIGMAILDMQGNWIKVNNSLCNMLGYTQAEFLKLSFMDITHPEDLSDDRVAFGQLVSGEITHYKTEKRYIHKNGNPVWIQLSSSVVKDKSNRPMHFIAQINDITESKKYTQRIQKLLETTEAQNERLLNFSHIVSHNLRSHCSNLVMLVDILKTDLPETTQNEIFPMVEAAVTNLRETIDNLNQVASINNNKVLNLEPINLLEIMNDVIKGVSGLILNSNAVVKVDIDPDIHVKGIAAYMDSILLNFLTNAIKYKQSNKPPQIEISASKHRKKVKIKFKDYGLGINLKRHANKLFGMYKTFHKHKDSRGLGLFITKNQILAMGGDVSVKSEENVGSTFIIELLSYP</sequence>
<dbReference type="PROSITE" id="PS50113">
    <property type="entry name" value="PAC"/>
    <property type="match status" value="1"/>
</dbReference>
<dbReference type="InterPro" id="IPR003594">
    <property type="entry name" value="HATPase_dom"/>
</dbReference>
<dbReference type="InterPro" id="IPR005467">
    <property type="entry name" value="His_kinase_dom"/>
</dbReference>
<dbReference type="RefSeq" id="WP_376893497.1">
    <property type="nucleotide sequence ID" value="NZ_JBHULS010000003.1"/>
</dbReference>
<dbReference type="SUPFAM" id="SSF55785">
    <property type="entry name" value="PYP-like sensor domain (PAS domain)"/>
    <property type="match status" value="2"/>
</dbReference>
<evidence type="ECO:0000256" key="4">
    <source>
        <dbReference type="ARBA" id="ARBA00022679"/>
    </source>
</evidence>
<evidence type="ECO:0000256" key="2">
    <source>
        <dbReference type="ARBA" id="ARBA00012438"/>
    </source>
</evidence>
<dbReference type="SUPFAM" id="SSF47384">
    <property type="entry name" value="Homodimeric domain of signal transducing histidine kinase"/>
    <property type="match status" value="1"/>
</dbReference>
<evidence type="ECO:0000256" key="5">
    <source>
        <dbReference type="ARBA" id="ARBA00022777"/>
    </source>
</evidence>
<dbReference type="PRINTS" id="PR00344">
    <property type="entry name" value="BCTRLSENSOR"/>
</dbReference>
<evidence type="ECO:0000259" key="8">
    <source>
        <dbReference type="PROSITE" id="PS50113"/>
    </source>
</evidence>
<feature type="domain" description="Histidine kinase" evidence="6">
    <location>
        <begin position="285"/>
        <end position="498"/>
    </location>
</feature>
<comment type="caution">
    <text evidence="9">The sequence shown here is derived from an EMBL/GenBank/DDBJ whole genome shotgun (WGS) entry which is preliminary data.</text>
</comment>
<proteinExistence type="predicted"/>
<dbReference type="Proteomes" id="UP001597472">
    <property type="component" value="Unassembled WGS sequence"/>
</dbReference>
<dbReference type="InterPro" id="IPR052162">
    <property type="entry name" value="Sensor_kinase/Photoreceptor"/>
</dbReference>
<dbReference type="SMART" id="SM00086">
    <property type="entry name" value="PAC"/>
    <property type="match status" value="2"/>
</dbReference>
<feature type="domain" description="PAS" evidence="7">
    <location>
        <begin position="141"/>
        <end position="211"/>
    </location>
</feature>
<keyword evidence="3" id="KW-0597">Phosphoprotein</keyword>
<dbReference type="CDD" id="cd00130">
    <property type="entry name" value="PAS"/>
    <property type="match status" value="1"/>
</dbReference>
<evidence type="ECO:0000256" key="3">
    <source>
        <dbReference type="ARBA" id="ARBA00022553"/>
    </source>
</evidence>
<feature type="domain" description="PAC" evidence="8">
    <location>
        <begin position="215"/>
        <end position="267"/>
    </location>
</feature>
<evidence type="ECO:0000313" key="10">
    <source>
        <dbReference type="Proteomes" id="UP001597472"/>
    </source>
</evidence>
<dbReference type="SMART" id="SM00091">
    <property type="entry name" value="PAS"/>
    <property type="match status" value="1"/>
</dbReference>
<dbReference type="InterPro" id="IPR035965">
    <property type="entry name" value="PAS-like_dom_sf"/>
</dbReference>
<evidence type="ECO:0000259" key="7">
    <source>
        <dbReference type="PROSITE" id="PS50112"/>
    </source>
</evidence>
<dbReference type="Gene3D" id="3.30.565.10">
    <property type="entry name" value="Histidine kinase-like ATPase, C-terminal domain"/>
    <property type="match status" value="1"/>
</dbReference>
<dbReference type="NCBIfam" id="TIGR00229">
    <property type="entry name" value="sensory_box"/>
    <property type="match status" value="1"/>
</dbReference>
<keyword evidence="4" id="KW-0808">Transferase</keyword>
<evidence type="ECO:0000259" key="6">
    <source>
        <dbReference type="PROSITE" id="PS50109"/>
    </source>
</evidence>
<dbReference type="SMART" id="SM00387">
    <property type="entry name" value="HATPase_c"/>
    <property type="match status" value="1"/>
</dbReference>
<dbReference type="InterPro" id="IPR036890">
    <property type="entry name" value="HATPase_C_sf"/>
</dbReference>
<dbReference type="EC" id="2.7.13.3" evidence="2"/>
<dbReference type="PANTHER" id="PTHR43304:SF1">
    <property type="entry name" value="PAC DOMAIN-CONTAINING PROTEIN"/>
    <property type="match status" value="1"/>
</dbReference>
<name>A0ABW5KSB9_9FLAO</name>
<accession>A0ABW5KSB9</accession>
<keyword evidence="5" id="KW-0418">Kinase</keyword>
<dbReference type="Gene3D" id="1.10.287.130">
    <property type="match status" value="1"/>
</dbReference>
<evidence type="ECO:0000256" key="1">
    <source>
        <dbReference type="ARBA" id="ARBA00000085"/>
    </source>
</evidence>
<dbReference type="PANTHER" id="PTHR43304">
    <property type="entry name" value="PHYTOCHROME-LIKE PROTEIN CPH1"/>
    <property type="match status" value="1"/>
</dbReference>
<evidence type="ECO:0000313" key="9">
    <source>
        <dbReference type="EMBL" id="MFD2551897.1"/>
    </source>
</evidence>
<dbReference type="EMBL" id="JBHULS010000003">
    <property type="protein sequence ID" value="MFD2551897.1"/>
    <property type="molecule type" value="Genomic_DNA"/>
</dbReference>
<dbReference type="InterPro" id="IPR000700">
    <property type="entry name" value="PAS-assoc_C"/>
</dbReference>
<comment type="catalytic activity">
    <reaction evidence="1">
        <text>ATP + protein L-histidine = ADP + protein N-phospho-L-histidine.</text>
        <dbReference type="EC" id="2.7.13.3"/>
    </reaction>
</comment>
<dbReference type="PROSITE" id="PS50109">
    <property type="entry name" value="HIS_KIN"/>
    <property type="match status" value="1"/>
</dbReference>
<dbReference type="InterPro" id="IPR004358">
    <property type="entry name" value="Sig_transdc_His_kin-like_C"/>
</dbReference>
<dbReference type="Pfam" id="PF02518">
    <property type="entry name" value="HATPase_c"/>
    <property type="match status" value="1"/>
</dbReference>